<dbReference type="STRING" id="1142394.PSMK_16570"/>
<dbReference type="eggNOG" id="COG4251">
    <property type="taxonomic scope" value="Bacteria"/>
</dbReference>
<evidence type="ECO:0000256" key="2">
    <source>
        <dbReference type="ARBA" id="ARBA00012438"/>
    </source>
</evidence>
<keyword evidence="3" id="KW-0597">Phosphoprotein</keyword>
<evidence type="ECO:0000259" key="6">
    <source>
        <dbReference type="PROSITE" id="PS50109"/>
    </source>
</evidence>
<proteinExistence type="predicted"/>
<dbReference type="Proteomes" id="UP000007881">
    <property type="component" value="Chromosome"/>
</dbReference>
<dbReference type="InterPro" id="IPR035965">
    <property type="entry name" value="PAS-like_dom_sf"/>
</dbReference>
<reference evidence="7 8" key="1">
    <citation type="submission" date="2012-02" db="EMBL/GenBank/DDBJ databases">
        <title>Complete genome sequence of Phycisphaera mikurensis NBRC 102666.</title>
        <authorList>
            <person name="Ankai A."/>
            <person name="Hosoyama A."/>
            <person name="Terui Y."/>
            <person name="Sekine M."/>
            <person name="Fukai R."/>
            <person name="Kato Y."/>
            <person name="Nakamura S."/>
            <person name="Yamada-Narita S."/>
            <person name="Kawakoshi A."/>
            <person name="Fukunaga Y."/>
            <person name="Yamazaki S."/>
            <person name="Fujita N."/>
        </authorList>
    </citation>
    <scope>NUCLEOTIDE SEQUENCE [LARGE SCALE GENOMIC DNA]</scope>
    <source>
        <strain evidence="8">NBRC 102666 / KCTC 22515 / FYK2301M01</strain>
    </source>
</reference>
<dbReference type="InterPro" id="IPR003594">
    <property type="entry name" value="HATPase_dom"/>
</dbReference>
<protein>
    <recommendedName>
        <fullName evidence="2">histidine kinase</fullName>
        <ecNumber evidence="2">2.7.13.3</ecNumber>
    </recommendedName>
</protein>
<dbReference type="SMART" id="SM00387">
    <property type="entry name" value="HATPase_c"/>
    <property type="match status" value="1"/>
</dbReference>
<keyword evidence="8" id="KW-1185">Reference proteome</keyword>
<dbReference type="OrthoDB" id="231918at2"/>
<dbReference type="HOGENOM" id="CLU_723308_0_0_0"/>
<name>I0IEX8_PHYMF</name>
<dbReference type="EC" id="2.7.13.3" evidence="2"/>
<evidence type="ECO:0000313" key="7">
    <source>
        <dbReference type="EMBL" id="BAM03816.1"/>
    </source>
</evidence>
<accession>I0IEX8</accession>
<dbReference type="Gene3D" id="3.30.565.10">
    <property type="entry name" value="Histidine kinase-like ATPase, C-terminal domain"/>
    <property type="match status" value="1"/>
</dbReference>
<evidence type="ECO:0000313" key="8">
    <source>
        <dbReference type="Proteomes" id="UP000007881"/>
    </source>
</evidence>
<dbReference type="InterPro" id="IPR036097">
    <property type="entry name" value="HisK_dim/P_sf"/>
</dbReference>
<dbReference type="InterPro" id="IPR050351">
    <property type="entry name" value="BphY/WalK/GraS-like"/>
</dbReference>
<organism evidence="7 8">
    <name type="scientific">Phycisphaera mikurensis (strain NBRC 102666 / KCTC 22515 / FYK2301M01)</name>
    <dbReference type="NCBI Taxonomy" id="1142394"/>
    <lineage>
        <taxon>Bacteria</taxon>
        <taxon>Pseudomonadati</taxon>
        <taxon>Planctomycetota</taxon>
        <taxon>Phycisphaerae</taxon>
        <taxon>Phycisphaerales</taxon>
        <taxon>Phycisphaeraceae</taxon>
        <taxon>Phycisphaera</taxon>
    </lineage>
</organism>
<dbReference type="EMBL" id="AP012338">
    <property type="protein sequence ID" value="BAM03816.1"/>
    <property type="molecule type" value="Genomic_DNA"/>
</dbReference>
<dbReference type="Pfam" id="PF02518">
    <property type="entry name" value="HATPase_c"/>
    <property type="match status" value="1"/>
</dbReference>
<dbReference type="Gene3D" id="1.10.287.130">
    <property type="match status" value="1"/>
</dbReference>
<dbReference type="InterPro" id="IPR005467">
    <property type="entry name" value="His_kinase_dom"/>
</dbReference>
<dbReference type="SMART" id="SM00388">
    <property type="entry name" value="HisKA"/>
    <property type="match status" value="1"/>
</dbReference>
<dbReference type="CDD" id="cd00082">
    <property type="entry name" value="HisKA"/>
    <property type="match status" value="1"/>
</dbReference>
<dbReference type="InterPro" id="IPR036890">
    <property type="entry name" value="HATPase_C_sf"/>
</dbReference>
<dbReference type="Gene3D" id="3.30.450.20">
    <property type="entry name" value="PAS domain"/>
    <property type="match status" value="1"/>
</dbReference>
<evidence type="ECO:0000256" key="1">
    <source>
        <dbReference type="ARBA" id="ARBA00000085"/>
    </source>
</evidence>
<keyword evidence="5 7" id="KW-0418">Kinase</keyword>
<evidence type="ECO:0000256" key="3">
    <source>
        <dbReference type="ARBA" id="ARBA00022553"/>
    </source>
</evidence>
<dbReference type="SUPFAM" id="SSF55785">
    <property type="entry name" value="PYP-like sensor domain (PAS domain)"/>
    <property type="match status" value="1"/>
</dbReference>
<keyword evidence="4 7" id="KW-0808">Transferase</keyword>
<dbReference type="GO" id="GO:0000155">
    <property type="term" value="F:phosphorelay sensor kinase activity"/>
    <property type="evidence" value="ECO:0007669"/>
    <property type="project" value="InterPro"/>
</dbReference>
<dbReference type="KEGG" id="phm:PSMK_16570"/>
<dbReference type="PANTHER" id="PTHR42878:SF15">
    <property type="entry name" value="BACTERIOPHYTOCHROME"/>
    <property type="match status" value="1"/>
</dbReference>
<sequence length="382" mass="42065">MPQPLDTRGVMPNGPAEHQLDVALRAAGGGSWMWWPTEDRVSLSDTCWTMLGFAPGEFGPSGTAWIERMHPEDAARFAAVTARCFDGSEDEYREVIRWRCKDQSWKHILSSGRAVQRDAEGRAVTFVGVLIDVEPIHRLRRKVEDQNEQLAAQVAELGDRNHELERFSHVASHDLRSPLRNMLMFASHLERSLPKGGQEAAYARRITRAGRRMHNLLDALLEYAESGRGKRPTGVADLARVVSDVVEDSQLAARGAAVCVGALPTVSGDPVLLRQLMQNLLLNAFKYAGGRPPRVSILAERQEASADRSARVRICVADAGEGFDPAEAERLFSPFQRMSHSAEGSGVGLAVVRRVAEQHGGRAWAAMVNADQATRFYVELPG</sequence>
<dbReference type="Pfam" id="PF00512">
    <property type="entry name" value="HisKA"/>
    <property type="match status" value="1"/>
</dbReference>
<gene>
    <name evidence="7" type="ordered locus">PSMK_16570</name>
</gene>
<evidence type="ECO:0000256" key="4">
    <source>
        <dbReference type="ARBA" id="ARBA00022679"/>
    </source>
</evidence>
<evidence type="ECO:0000256" key="5">
    <source>
        <dbReference type="ARBA" id="ARBA00022777"/>
    </source>
</evidence>
<dbReference type="PROSITE" id="PS50109">
    <property type="entry name" value="HIS_KIN"/>
    <property type="match status" value="1"/>
</dbReference>
<dbReference type="SUPFAM" id="SSF47384">
    <property type="entry name" value="Homodimeric domain of signal transducing histidine kinase"/>
    <property type="match status" value="1"/>
</dbReference>
<dbReference type="InterPro" id="IPR013655">
    <property type="entry name" value="PAS_fold_3"/>
</dbReference>
<comment type="catalytic activity">
    <reaction evidence="1">
        <text>ATP + protein L-histidine = ADP + protein N-phospho-L-histidine.</text>
        <dbReference type="EC" id="2.7.13.3"/>
    </reaction>
</comment>
<dbReference type="PRINTS" id="PR00344">
    <property type="entry name" value="BCTRLSENSOR"/>
</dbReference>
<dbReference type="SUPFAM" id="SSF55874">
    <property type="entry name" value="ATPase domain of HSP90 chaperone/DNA topoisomerase II/histidine kinase"/>
    <property type="match status" value="1"/>
</dbReference>
<dbReference type="PANTHER" id="PTHR42878">
    <property type="entry name" value="TWO-COMPONENT HISTIDINE KINASE"/>
    <property type="match status" value="1"/>
</dbReference>
<dbReference type="Pfam" id="PF08447">
    <property type="entry name" value="PAS_3"/>
    <property type="match status" value="1"/>
</dbReference>
<dbReference type="InterPro" id="IPR004358">
    <property type="entry name" value="Sig_transdc_His_kin-like_C"/>
</dbReference>
<dbReference type="AlphaFoldDB" id="I0IEX8"/>
<dbReference type="RefSeq" id="WP_014437034.1">
    <property type="nucleotide sequence ID" value="NC_017080.1"/>
</dbReference>
<feature type="domain" description="Histidine kinase" evidence="6">
    <location>
        <begin position="170"/>
        <end position="382"/>
    </location>
</feature>
<dbReference type="InterPro" id="IPR003661">
    <property type="entry name" value="HisK_dim/P_dom"/>
</dbReference>
<dbReference type="GO" id="GO:0007234">
    <property type="term" value="P:osmosensory signaling via phosphorelay pathway"/>
    <property type="evidence" value="ECO:0007669"/>
    <property type="project" value="TreeGrafter"/>
</dbReference>
<dbReference type="GO" id="GO:0000156">
    <property type="term" value="F:phosphorelay response regulator activity"/>
    <property type="evidence" value="ECO:0007669"/>
    <property type="project" value="TreeGrafter"/>
</dbReference>
<dbReference type="GO" id="GO:0030295">
    <property type="term" value="F:protein kinase activator activity"/>
    <property type="evidence" value="ECO:0007669"/>
    <property type="project" value="TreeGrafter"/>
</dbReference>